<accession>A0A2T7PIR3</accession>
<dbReference type="Proteomes" id="UP000245119">
    <property type="component" value="Linkage Group LG3"/>
</dbReference>
<dbReference type="InterPro" id="IPR001356">
    <property type="entry name" value="HD"/>
</dbReference>
<dbReference type="PANTHER" id="PTHR10390">
    <property type="entry name" value="HOMEOBOX PROTEIN SIX"/>
    <property type="match status" value="1"/>
</dbReference>
<dbReference type="InterPro" id="IPR009057">
    <property type="entry name" value="Homeodomain-like_sf"/>
</dbReference>
<dbReference type="OrthoDB" id="6110335at2759"/>
<dbReference type="Pfam" id="PF05920">
    <property type="entry name" value="Homeobox_KN"/>
    <property type="match status" value="1"/>
</dbReference>
<keyword evidence="1 4" id="KW-0238">DNA-binding</keyword>
<dbReference type="GO" id="GO:0005667">
    <property type="term" value="C:transcription regulator complex"/>
    <property type="evidence" value="ECO:0007669"/>
    <property type="project" value="TreeGrafter"/>
</dbReference>
<dbReference type="GO" id="GO:0000978">
    <property type="term" value="F:RNA polymerase II cis-regulatory region sequence-specific DNA binding"/>
    <property type="evidence" value="ECO:0007669"/>
    <property type="project" value="TreeGrafter"/>
</dbReference>
<reference evidence="7 8" key="1">
    <citation type="submission" date="2018-04" db="EMBL/GenBank/DDBJ databases">
        <title>The genome of golden apple snail Pomacea canaliculata provides insight into stress tolerance and invasive adaptation.</title>
        <authorList>
            <person name="Liu C."/>
            <person name="Liu B."/>
            <person name="Ren Y."/>
            <person name="Zhang Y."/>
            <person name="Wang H."/>
            <person name="Li S."/>
            <person name="Jiang F."/>
            <person name="Yin L."/>
            <person name="Zhang G."/>
            <person name="Qian W."/>
            <person name="Fan W."/>
        </authorList>
    </citation>
    <scope>NUCLEOTIDE SEQUENCE [LARGE SCALE GENOMIC DNA]</scope>
    <source>
        <strain evidence="7">SZHN2017</strain>
        <tissue evidence="7">Muscle</tissue>
    </source>
</reference>
<dbReference type="Gene3D" id="1.10.10.60">
    <property type="entry name" value="Homeodomain-like"/>
    <property type="match status" value="1"/>
</dbReference>
<dbReference type="EMBL" id="PZQS01000003">
    <property type="protein sequence ID" value="PVD33308.1"/>
    <property type="molecule type" value="Genomic_DNA"/>
</dbReference>
<dbReference type="SMART" id="SM00389">
    <property type="entry name" value="HOX"/>
    <property type="match status" value="1"/>
</dbReference>
<protein>
    <recommendedName>
        <fullName evidence="6">Homeobox domain-containing protein</fullName>
    </recommendedName>
</protein>
<name>A0A2T7PIR3_POMCA</name>
<dbReference type="GO" id="GO:0005634">
    <property type="term" value="C:nucleus"/>
    <property type="evidence" value="ECO:0007669"/>
    <property type="project" value="UniProtKB-SubCell"/>
</dbReference>
<dbReference type="PROSITE" id="PS00027">
    <property type="entry name" value="HOMEOBOX_1"/>
    <property type="match status" value="1"/>
</dbReference>
<evidence type="ECO:0000313" key="7">
    <source>
        <dbReference type="EMBL" id="PVD33308.1"/>
    </source>
</evidence>
<dbReference type="InterPro" id="IPR017970">
    <property type="entry name" value="Homeobox_CS"/>
</dbReference>
<dbReference type="Pfam" id="PF16878">
    <property type="entry name" value="SIX1_SD"/>
    <property type="match status" value="1"/>
</dbReference>
<gene>
    <name evidence="7" type="ORF">C0Q70_04561</name>
</gene>
<dbReference type="PANTHER" id="PTHR10390:SF44">
    <property type="entry name" value="SIX HOMEOBOX 4"/>
    <property type="match status" value="1"/>
</dbReference>
<dbReference type="CDD" id="cd00086">
    <property type="entry name" value="homeodomain"/>
    <property type="match status" value="1"/>
</dbReference>
<dbReference type="AlphaFoldDB" id="A0A2T7PIR3"/>
<comment type="subcellular location">
    <subcellularLocation>
        <location evidence="4">Nucleus</location>
    </subcellularLocation>
</comment>
<evidence type="ECO:0000256" key="2">
    <source>
        <dbReference type="ARBA" id="ARBA00023155"/>
    </source>
</evidence>
<evidence type="ECO:0000256" key="5">
    <source>
        <dbReference type="SAM" id="MobiDB-lite"/>
    </source>
</evidence>
<keyword evidence="2 4" id="KW-0371">Homeobox</keyword>
<dbReference type="SUPFAM" id="SSF46689">
    <property type="entry name" value="Homeodomain-like"/>
    <property type="match status" value="1"/>
</dbReference>
<sequence length="619" mass="69337">METNLREIETDCMLELFLVPWSALKIADIRPKHYETAGKVANLLLKTKRYDALENFVSSLPEDVQNAFLEDETFRRVMIHLRHRQERYEDVCDLIRSGRFSQGKDLVDIWDEAHYFIWKKQHADKPLTSVLRFRIRKRNPPPISICPDGRRPSRSLDQKVRSLLSTWFQDHVLAPYPSLRVRGEIAQKTGLTDLQIRNWFSNARRRTKQKKGQQQVPRSTIGGLQCPYDENTKDPTSDGEANSRNPAQASGYEGLGQISQQLIEADSAAVHPLVDKASLSDPVPTMTSSISDIWQPAKTASRPSGLQGLLLMHQPFVQAESSGEHSFTTRDFPNDHLIMSNRDNVAHTTAVTRNDAQPFFETVTLWSAPCGTARPFKNAMLPSSFSLPCPHDLQMPHHFIPWQQSTVWGNWGHVPISNAANYLRNDPNCQTMVSQEAERQMMSITSSMPEASRFSCHFTGMPQSSHIILPNPLKSEVGREPKSQEMPEPTKPCFGSPHSTAVSSATVNITSPPISSPEPLFSPLLQASTDSSQEQPYFDGRSSQQLQQKAVFDMAESAGDIESPYIGRDNTFLPLPELQASWTVLPLVSTFSKGKLSTSGLEVIASDHMGTLPAIQLQV</sequence>
<comment type="caution">
    <text evidence="7">The sequence shown here is derived from an EMBL/GenBank/DDBJ whole genome shotgun (WGS) entry which is preliminary data.</text>
</comment>
<evidence type="ECO:0000313" key="8">
    <source>
        <dbReference type="Proteomes" id="UP000245119"/>
    </source>
</evidence>
<dbReference type="GO" id="GO:0000981">
    <property type="term" value="F:DNA-binding transcription factor activity, RNA polymerase II-specific"/>
    <property type="evidence" value="ECO:0007669"/>
    <property type="project" value="InterPro"/>
</dbReference>
<feature type="domain" description="Homeobox" evidence="6">
    <location>
        <begin position="147"/>
        <end position="210"/>
    </location>
</feature>
<evidence type="ECO:0000256" key="4">
    <source>
        <dbReference type="PROSITE-ProRule" id="PRU00108"/>
    </source>
</evidence>
<keyword evidence="8" id="KW-1185">Reference proteome</keyword>
<dbReference type="InterPro" id="IPR008422">
    <property type="entry name" value="KN_HD"/>
</dbReference>
<evidence type="ECO:0000256" key="1">
    <source>
        <dbReference type="ARBA" id="ARBA00023125"/>
    </source>
</evidence>
<proteinExistence type="predicted"/>
<feature type="DNA-binding region" description="Homeobox" evidence="4">
    <location>
        <begin position="149"/>
        <end position="211"/>
    </location>
</feature>
<evidence type="ECO:0000259" key="6">
    <source>
        <dbReference type="PROSITE" id="PS50071"/>
    </source>
</evidence>
<dbReference type="PROSITE" id="PS50071">
    <property type="entry name" value="HOMEOBOX_2"/>
    <property type="match status" value="1"/>
</dbReference>
<feature type="region of interest" description="Disordered" evidence="5">
    <location>
        <begin position="477"/>
        <end position="501"/>
    </location>
</feature>
<evidence type="ECO:0000256" key="3">
    <source>
        <dbReference type="ARBA" id="ARBA00023242"/>
    </source>
</evidence>
<feature type="compositionally biased region" description="Polar residues" evidence="5">
    <location>
        <begin position="239"/>
        <end position="248"/>
    </location>
</feature>
<organism evidence="7 8">
    <name type="scientific">Pomacea canaliculata</name>
    <name type="common">Golden apple snail</name>
    <dbReference type="NCBI Taxonomy" id="400727"/>
    <lineage>
        <taxon>Eukaryota</taxon>
        <taxon>Metazoa</taxon>
        <taxon>Spiralia</taxon>
        <taxon>Lophotrochozoa</taxon>
        <taxon>Mollusca</taxon>
        <taxon>Gastropoda</taxon>
        <taxon>Caenogastropoda</taxon>
        <taxon>Architaenioglossa</taxon>
        <taxon>Ampullarioidea</taxon>
        <taxon>Ampullariidae</taxon>
        <taxon>Pomacea</taxon>
    </lineage>
</organism>
<keyword evidence="3 4" id="KW-0539">Nucleus</keyword>
<dbReference type="InterPro" id="IPR031701">
    <property type="entry name" value="SIX1_SD"/>
</dbReference>
<feature type="region of interest" description="Disordered" evidence="5">
    <location>
        <begin position="204"/>
        <end position="251"/>
    </location>
</feature>